<dbReference type="GO" id="GO:0016491">
    <property type="term" value="F:oxidoreductase activity"/>
    <property type="evidence" value="ECO:0007669"/>
    <property type="project" value="InterPro"/>
</dbReference>
<dbReference type="Gene3D" id="3.40.50.720">
    <property type="entry name" value="NAD(P)-binding Rossmann-like Domain"/>
    <property type="match status" value="1"/>
</dbReference>
<gene>
    <name evidence="2" type="ORF">PLICRDRAFT_46689</name>
</gene>
<proteinExistence type="predicted"/>
<dbReference type="Gene3D" id="3.90.180.10">
    <property type="entry name" value="Medium-chain alcohol dehydrogenases, catalytic domain"/>
    <property type="match status" value="1"/>
</dbReference>
<evidence type="ECO:0000313" key="3">
    <source>
        <dbReference type="Proteomes" id="UP000053263"/>
    </source>
</evidence>
<dbReference type="InterPro" id="IPR013154">
    <property type="entry name" value="ADH-like_N"/>
</dbReference>
<name>A0A0C9SKL0_PLICR</name>
<dbReference type="InterPro" id="IPR052711">
    <property type="entry name" value="Zinc_ADH-like"/>
</dbReference>
<keyword evidence="3" id="KW-1185">Reference proteome</keyword>
<dbReference type="Proteomes" id="UP000053263">
    <property type="component" value="Unassembled WGS sequence"/>
</dbReference>
<dbReference type="PANTHER" id="PTHR45033">
    <property type="match status" value="1"/>
</dbReference>
<dbReference type="OrthoDB" id="9930022at2759"/>
<dbReference type="HOGENOM" id="CLU_026673_3_4_1"/>
<evidence type="ECO:0000313" key="2">
    <source>
        <dbReference type="EMBL" id="KII83921.1"/>
    </source>
</evidence>
<dbReference type="InterPro" id="IPR020843">
    <property type="entry name" value="ER"/>
</dbReference>
<dbReference type="AlphaFoldDB" id="A0A0C9SKL0"/>
<dbReference type="Pfam" id="PF08240">
    <property type="entry name" value="ADH_N"/>
    <property type="match status" value="1"/>
</dbReference>
<sequence length="347" mass="36878">MSAISREYHLPKFDGIHNLTLSEAPMPKPKANEVLVKIHAVSLNYRDLIIAKGTYPMPAKTNVIPTSDAAGEIVELGSDLAAAGKWATGDRVCANFALDHVHGDTTEAIKKTALGAPVDGVLAEYRTFPVHSLVKIPDQLSYEEASTLPCAAVTAYNALLGPVPLKGGDTVLVQGTGGVSIFALQFAAASGATVIATSSSDEKLKIAKSLGAHHLINYKKTPDWDKEVLKITNGRGVDHIIEVGGPGTIEKTIGSVRIGGFIHAIGFVAEGKSDINIPLYAIMKAFSLRGISIGSVAQFEDMNRLIAANNIRPVVDKVFAFEDALKAYEYLESQAHVGKVVIKVSKN</sequence>
<dbReference type="SMART" id="SM00829">
    <property type="entry name" value="PKS_ER"/>
    <property type="match status" value="1"/>
</dbReference>
<dbReference type="PANTHER" id="PTHR45033:SF2">
    <property type="entry name" value="ZINC-TYPE ALCOHOL DEHYDROGENASE-LIKE PROTEIN C1773.06C"/>
    <property type="match status" value="1"/>
</dbReference>
<protein>
    <recommendedName>
        <fullName evidence="1">Enoyl reductase (ER) domain-containing protein</fullName>
    </recommendedName>
</protein>
<dbReference type="CDD" id="cd08276">
    <property type="entry name" value="MDR7"/>
    <property type="match status" value="1"/>
</dbReference>
<evidence type="ECO:0000259" key="1">
    <source>
        <dbReference type="SMART" id="SM00829"/>
    </source>
</evidence>
<dbReference type="InterPro" id="IPR036291">
    <property type="entry name" value="NAD(P)-bd_dom_sf"/>
</dbReference>
<dbReference type="SUPFAM" id="SSF51735">
    <property type="entry name" value="NAD(P)-binding Rossmann-fold domains"/>
    <property type="match status" value="1"/>
</dbReference>
<dbReference type="SUPFAM" id="SSF50129">
    <property type="entry name" value="GroES-like"/>
    <property type="match status" value="1"/>
</dbReference>
<reference evidence="2 3" key="1">
    <citation type="submission" date="2014-06" db="EMBL/GenBank/DDBJ databases">
        <title>Evolutionary Origins and Diversification of the Mycorrhizal Mutualists.</title>
        <authorList>
            <consortium name="DOE Joint Genome Institute"/>
            <consortium name="Mycorrhizal Genomics Consortium"/>
            <person name="Kohler A."/>
            <person name="Kuo A."/>
            <person name="Nagy L.G."/>
            <person name="Floudas D."/>
            <person name="Copeland A."/>
            <person name="Barry K.W."/>
            <person name="Cichocki N."/>
            <person name="Veneault-Fourrey C."/>
            <person name="LaButti K."/>
            <person name="Lindquist E.A."/>
            <person name="Lipzen A."/>
            <person name="Lundell T."/>
            <person name="Morin E."/>
            <person name="Murat C."/>
            <person name="Riley R."/>
            <person name="Ohm R."/>
            <person name="Sun H."/>
            <person name="Tunlid A."/>
            <person name="Henrissat B."/>
            <person name="Grigoriev I.V."/>
            <person name="Hibbett D.S."/>
            <person name="Martin F."/>
        </authorList>
    </citation>
    <scope>NUCLEOTIDE SEQUENCE [LARGE SCALE GENOMIC DNA]</scope>
    <source>
        <strain evidence="2 3">FD-325 SS-3</strain>
    </source>
</reference>
<dbReference type="EMBL" id="KN832573">
    <property type="protein sequence ID" value="KII83921.1"/>
    <property type="molecule type" value="Genomic_DNA"/>
</dbReference>
<dbReference type="InterPro" id="IPR011032">
    <property type="entry name" value="GroES-like_sf"/>
</dbReference>
<accession>A0A0C9SKL0</accession>
<dbReference type="Pfam" id="PF00107">
    <property type="entry name" value="ADH_zinc_N"/>
    <property type="match status" value="1"/>
</dbReference>
<organism evidence="2 3">
    <name type="scientific">Plicaturopsis crispa FD-325 SS-3</name>
    <dbReference type="NCBI Taxonomy" id="944288"/>
    <lineage>
        <taxon>Eukaryota</taxon>
        <taxon>Fungi</taxon>
        <taxon>Dikarya</taxon>
        <taxon>Basidiomycota</taxon>
        <taxon>Agaricomycotina</taxon>
        <taxon>Agaricomycetes</taxon>
        <taxon>Agaricomycetidae</taxon>
        <taxon>Amylocorticiales</taxon>
        <taxon>Amylocorticiaceae</taxon>
        <taxon>Plicatura</taxon>
        <taxon>Plicaturopsis crispa</taxon>
    </lineage>
</organism>
<feature type="domain" description="Enoyl reductase (ER)" evidence="1">
    <location>
        <begin position="15"/>
        <end position="342"/>
    </location>
</feature>
<dbReference type="InterPro" id="IPR013149">
    <property type="entry name" value="ADH-like_C"/>
</dbReference>